<dbReference type="CDD" id="cd09487">
    <property type="entry name" value="SAM_superfamily"/>
    <property type="match status" value="2"/>
</dbReference>
<feature type="domain" description="SAM" evidence="1">
    <location>
        <begin position="495"/>
        <end position="562"/>
    </location>
</feature>
<evidence type="ECO:0000313" key="4">
    <source>
        <dbReference type="Proteomes" id="UP000243579"/>
    </source>
</evidence>
<evidence type="ECO:0000259" key="2">
    <source>
        <dbReference type="SMART" id="SM00458"/>
    </source>
</evidence>
<dbReference type="InterPro" id="IPR000772">
    <property type="entry name" value="Ricin_B_lectin"/>
</dbReference>
<dbReference type="InterPro" id="IPR001660">
    <property type="entry name" value="SAM"/>
</dbReference>
<organism evidence="3 4">
    <name type="scientific">Achlya hypogyna</name>
    <name type="common">Oomycete</name>
    <name type="synonym">Protoachlya hypogyna</name>
    <dbReference type="NCBI Taxonomy" id="1202772"/>
    <lineage>
        <taxon>Eukaryota</taxon>
        <taxon>Sar</taxon>
        <taxon>Stramenopiles</taxon>
        <taxon>Oomycota</taxon>
        <taxon>Saprolegniomycetes</taxon>
        <taxon>Saprolegniales</taxon>
        <taxon>Achlyaceae</taxon>
        <taxon>Achlya</taxon>
    </lineage>
</organism>
<dbReference type="SUPFAM" id="SSF50370">
    <property type="entry name" value="Ricin B-like lectins"/>
    <property type="match status" value="2"/>
</dbReference>
<evidence type="ECO:0008006" key="5">
    <source>
        <dbReference type="Google" id="ProtNLM"/>
    </source>
</evidence>
<sequence length="728" mass="80762">MDSVALSVFTFAPRDERTSFSIAVGIATQYVPSGHEQRWSRTTAAAVLDKCSEQEWLYDGRRLLATSNSARCIQIDRSGATDASCYIAAVGPGLCLEQAWIFEGERIKSALDQTMCLQVEGATVVVRAVDESAHRAQAWTIVDTLDQNKLVPLASLSSVHVYQLLSALEYSQCKQTFLDQDINGAALVCCTTDRQLQDIGVASEVKAQVLLRELDDMRLHGVPVCRYQSRPLPYAMYRIQSVKNPSMCLEWDSIMDGAPCSLRPAMVTAAPEQLWCFRKRQIIPMKLPDKVLHVSVRKRHARNGDECSLSCSHCSPYCSSEWIYDGKLLRSAKDPSLCIHAKSGGLPTPAVGDTCHLWRVVYGPAYTFSGDSIALLDVVPGDYLPQEWLFDGKLLRSAKYPSKCIRTKKSSDRQGRIWLGDMHVGVYLAQEWTIKDNVIRSVKYPTKCIKVEERGKDVQCVLGPIVPGSLPLQEWTIKYLTVIHSPSSIAALVPLDSLSCAQVYQLLAAIEFRQYNESFMAMEINGHALACCTTVEDAAQLGVLLKPKARSLLRSIEQFSTNGVSIALFAHEPLPKCAYRFQSTKHPTKCLQLMSGGGLSRNGDLCHIAETKSTEFPAQVWLFDGKLIKSAKDPTKCIHLKGNSVFNGQPVHLHAIVEYSWPNQEWLYDGKLIRSLKDPTKCIRLASGDDPCVSGGDLCQLWDIISDGPYPAQEWKLVPDKRTPLGAN</sequence>
<dbReference type="Gene3D" id="2.80.10.50">
    <property type="match status" value="2"/>
</dbReference>
<dbReference type="InterPro" id="IPR035992">
    <property type="entry name" value="Ricin_B-like_lectins"/>
</dbReference>
<feature type="domain" description="SAM" evidence="1">
    <location>
        <begin position="154"/>
        <end position="220"/>
    </location>
</feature>
<feature type="domain" description="Ricin B lectin" evidence="2">
    <location>
        <begin position="234"/>
        <end position="361"/>
    </location>
</feature>
<dbReference type="SUPFAM" id="SSF47769">
    <property type="entry name" value="SAM/Pointed domain"/>
    <property type="match status" value="2"/>
</dbReference>
<dbReference type="InterPro" id="IPR013761">
    <property type="entry name" value="SAM/pointed_sf"/>
</dbReference>
<keyword evidence="4" id="KW-1185">Reference proteome</keyword>
<gene>
    <name evidence="3" type="ORF">ACHHYP_14293</name>
</gene>
<dbReference type="SMART" id="SM00458">
    <property type="entry name" value="RICIN"/>
    <property type="match status" value="2"/>
</dbReference>
<name>A0A1V9YDL1_ACHHY</name>
<dbReference type="EMBL" id="JNBR01002078">
    <property type="protein sequence ID" value="OQR83789.1"/>
    <property type="molecule type" value="Genomic_DNA"/>
</dbReference>
<comment type="caution">
    <text evidence="3">The sequence shown here is derived from an EMBL/GenBank/DDBJ whole genome shotgun (WGS) entry which is preliminary data.</text>
</comment>
<feature type="domain" description="Ricin B lectin" evidence="2">
    <location>
        <begin position="576"/>
        <end position="718"/>
    </location>
</feature>
<reference evidence="3 4" key="1">
    <citation type="journal article" date="2014" name="Genome Biol. Evol.">
        <title>The secreted proteins of Achlya hypogyna and Thraustotheca clavata identify the ancestral oomycete secretome and reveal gene acquisitions by horizontal gene transfer.</title>
        <authorList>
            <person name="Misner I."/>
            <person name="Blouin N."/>
            <person name="Leonard G."/>
            <person name="Richards T.A."/>
            <person name="Lane C.E."/>
        </authorList>
    </citation>
    <scope>NUCLEOTIDE SEQUENCE [LARGE SCALE GENOMIC DNA]</scope>
    <source>
        <strain evidence="3 4">ATCC 48635</strain>
    </source>
</reference>
<dbReference type="AlphaFoldDB" id="A0A1V9YDL1"/>
<protein>
    <recommendedName>
        <fullName evidence="5">SAM domain-containing protein</fullName>
    </recommendedName>
</protein>
<dbReference type="SMART" id="SM00454">
    <property type="entry name" value="SAM"/>
    <property type="match status" value="2"/>
</dbReference>
<evidence type="ECO:0000313" key="3">
    <source>
        <dbReference type="EMBL" id="OQR83789.1"/>
    </source>
</evidence>
<dbReference type="Proteomes" id="UP000243579">
    <property type="component" value="Unassembled WGS sequence"/>
</dbReference>
<evidence type="ECO:0000259" key="1">
    <source>
        <dbReference type="SMART" id="SM00454"/>
    </source>
</evidence>
<dbReference type="Gene3D" id="1.10.150.50">
    <property type="entry name" value="Transcription Factor, Ets-1"/>
    <property type="match status" value="2"/>
</dbReference>
<accession>A0A1V9YDL1</accession>
<proteinExistence type="predicted"/>
<dbReference type="PROSITE" id="PS50231">
    <property type="entry name" value="RICIN_B_LECTIN"/>
    <property type="match status" value="2"/>
</dbReference>